<evidence type="ECO:0000256" key="1">
    <source>
        <dbReference type="SAM" id="MobiDB-lite"/>
    </source>
</evidence>
<feature type="region of interest" description="Disordered" evidence="1">
    <location>
        <begin position="360"/>
        <end position="390"/>
    </location>
</feature>
<dbReference type="EMBL" id="LGTL01000033">
    <property type="protein sequence ID" value="KPA73750.1"/>
    <property type="molecule type" value="Genomic_DNA"/>
</dbReference>
<gene>
    <name evidence="2" type="ORF">ABB37_09649</name>
</gene>
<feature type="compositionally biased region" description="Acidic residues" evidence="1">
    <location>
        <begin position="1056"/>
        <end position="1074"/>
    </location>
</feature>
<feature type="compositionally biased region" description="Polar residues" evidence="1">
    <location>
        <begin position="1115"/>
        <end position="1138"/>
    </location>
</feature>
<organism evidence="2 3">
    <name type="scientific">Leptomonas pyrrhocoris</name>
    <name type="common">Firebug parasite</name>
    <dbReference type="NCBI Taxonomy" id="157538"/>
    <lineage>
        <taxon>Eukaryota</taxon>
        <taxon>Discoba</taxon>
        <taxon>Euglenozoa</taxon>
        <taxon>Kinetoplastea</taxon>
        <taxon>Metakinetoplastina</taxon>
        <taxon>Trypanosomatida</taxon>
        <taxon>Trypanosomatidae</taxon>
        <taxon>Leishmaniinae</taxon>
        <taxon>Leptomonas</taxon>
    </lineage>
</organism>
<feature type="compositionally biased region" description="Gly residues" evidence="1">
    <location>
        <begin position="375"/>
        <end position="384"/>
    </location>
</feature>
<evidence type="ECO:0000313" key="3">
    <source>
        <dbReference type="Proteomes" id="UP000037923"/>
    </source>
</evidence>
<feature type="compositionally biased region" description="Low complexity" evidence="1">
    <location>
        <begin position="919"/>
        <end position="961"/>
    </location>
</feature>
<accession>A0A0M9FQ25</accession>
<dbReference type="AlphaFoldDB" id="A0A0M9FQ25"/>
<feature type="compositionally biased region" description="Low complexity" evidence="1">
    <location>
        <begin position="847"/>
        <end position="865"/>
    </location>
</feature>
<dbReference type="VEuPathDB" id="TriTrypDB:LpyrH10_33_0570"/>
<feature type="compositionally biased region" description="Gly residues" evidence="1">
    <location>
        <begin position="598"/>
        <end position="609"/>
    </location>
</feature>
<feature type="region of interest" description="Disordered" evidence="1">
    <location>
        <begin position="77"/>
        <end position="97"/>
    </location>
</feature>
<dbReference type="OrthoDB" id="267989at2759"/>
<dbReference type="Proteomes" id="UP000037923">
    <property type="component" value="Unassembled WGS sequence"/>
</dbReference>
<feature type="region of interest" description="Disordered" evidence="1">
    <location>
        <begin position="415"/>
        <end position="645"/>
    </location>
</feature>
<feature type="compositionally biased region" description="Low complexity" evidence="1">
    <location>
        <begin position="77"/>
        <end position="94"/>
    </location>
</feature>
<protein>
    <submittedName>
        <fullName evidence="2">Uncharacterized protein</fullName>
    </submittedName>
</protein>
<dbReference type="OMA" id="HIMQRES"/>
<feature type="compositionally biased region" description="Low complexity" evidence="1">
    <location>
        <begin position="572"/>
        <end position="591"/>
    </location>
</feature>
<reference evidence="2 3" key="1">
    <citation type="submission" date="2015-07" db="EMBL/GenBank/DDBJ databases">
        <title>High-quality genome of monoxenous trypanosomatid Leptomonas pyrrhocoris.</title>
        <authorList>
            <person name="Flegontov P."/>
            <person name="Butenko A."/>
            <person name="Firsov S."/>
            <person name="Vlcek C."/>
            <person name="Logacheva M.D."/>
            <person name="Field M."/>
            <person name="Filatov D."/>
            <person name="Flegontova O."/>
            <person name="Gerasimov E."/>
            <person name="Jackson A.P."/>
            <person name="Kelly S."/>
            <person name="Opperdoes F."/>
            <person name="O'Reilly A."/>
            <person name="Votypka J."/>
            <person name="Yurchenko V."/>
            <person name="Lukes J."/>
        </authorList>
    </citation>
    <scope>NUCLEOTIDE SEQUENCE [LARGE SCALE GENOMIC DNA]</scope>
    <source>
        <strain evidence="2">H10</strain>
    </source>
</reference>
<evidence type="ECO:0000313" key="2">
    <source>
        <dbReference type="EMBL" id="KPA73750.1"/>
    </source>
</evidence>
<feature type="compositionally biased region" description="Basic and acidic residues" evidence="1">
    <location>
        <begin position="18"/>
        <end position="32"/>
    </location>
</feature>
<dbReference type="GeneID" id="26909932"/>
<feature type="region of interest" description="Disordered" evidence="1">
    <location>
        <begin position="242"/>
        <end position="263"/>
    </location>
</feature>
<feature type="compositionally biased region" description="Basic and acidic residues" evidence="1">
    <location>
        <begin position="1001"/>
        <end position="1010"/>
    </location>
</feature>
<feature type="compositionally biased region" description="Polar residues" evidence="1">
    <location>
        <begin position="546"/>
        <end position="571"/>
    </location>
</feature>
<comment type="caution">
    <text evidence="2">The sequence shown here is derived from an EMBL/GenBank/DDBJ whole genome shotgun (WGS) entry which is preliminary data.</text>
</comment>
<keyword evidence="3" id="KW-1185">Reference proteome</keyword>
<feature type="region of interest" description="Disordered" evidence="1">
    <location>
        <begin position="910"/>
        <end position="1077"/>
    </location>
</feature>
<feature type="region of interest" description="Disordered" evidence="1">
    <location>
        <begin position="830"/>
        <end position="869"/>
    </location>
</feature>
<proteinExistence type="predicted"/>
<dbReference type="RefSeq" id="XP_015652189.1">
    <property type="nucleotide sequence ID" value="XM_015809253.1"/>
</dbReference>
<feature type="region of interest" description="Disordered" evidence="1">
    <location>
        <begin position="1"/>
        <end position="54"/>
    </location>
</feature>
<feature type="region of interest" description="Disordered" evidence="1">
    <location>
        <begin position="115"/>
        <end position="136"/>
    </location>
</feature>
<sequence length="1147" mass="117601">MAEHAPSAPEPTRNAEVVSRRPMEAKPRREPYRPSSSAVLSNASSSAMASVPSQQLLSQTSFTQVDVPRFTSAAAATYAAGTPPPRSTTTLPLPHEGLTTTTSVAIGHEDALRRASAASIARSPTATTSADPPTRCSDVGVPGPAAREAAAAAAVGVADIHAVASTTTPVRSSAAESPTQQRRSTLYSLSSAHQLVVSPQHRRAMSYVATSSFSTTAAAAAAAAAAALTGGDARRQLHARTLSSPSGVTPGNAASSAPPPATTTTATVAEVKAALPSDGQPLHNQSSLLSFRSANEAAAPPMGGASLAEVLAFSPAATAAAGSPNAVLVAVAHIMQRESTRQLLSRVLLRWSLLHKTRQPLHRNGKNNGERADDAGGGGGGGDAGEGRAHSVPREVRGAACVSRSASSTLTIDSTVNVHANTKRRSASNVRSTSPSGEPAVPVASPLPPWKPIAGGGVRADSLSVEDRAAVRSDDDDDEVADSGRADAAEERESVRRSAAAFFRQQRQRRDADAASTGKPAAAGRGSTQESPQPTQAPVPTPQRTNSASAHDSSNLNVSGPSSVSSTFGQGNLNTNDNNSNSPTASSNMTTPRAQTTAGGGGGGGGGGGEARRKSIVAQYLAGKPPGNLSPQLQSSATPSSYANAGPATSGVMDAHTFSLPGAMFNPHSRSPSGVSSTAFAGGALNSSFPRRRSEGMWGPNATTTAFMGGAAHTAGFSDSEEHSSSSLYYTPCSRRSNGVSGTYASFDDDHCLSSSSMSMAAMAAASAATATSPVAHSIPQLLAREVEKRGLLLSSESRRRGRMQTAMSAQLDQLIMMALHRRTGERGLHPSLRASTAPSPMATPHSMSSGSSNSSSVSVSVGSGSRNGDVAGNDVVNYSCSATECSAQGQWNEGGGNAAAAAGGGVGRRRVLPVSGPRSSGQASTRSSGSIGAAALLGAPQRATTPSLSHPLPLSPTSYTRPHLSVATSSSFMSRRLSHTKRGSDTDDVNDNVSAPAGDADSRSDASRGDDDDAARSPHRIISNESSPRHRHRRQQHQHLRPLRRGTPLGRNCDAAEDEHEFEEDDDDDDDGADTATVHSECTVHGFATTRQWVAQQMPESTAAAAAAAATRPVSESASLDRSFASTSLSQPLTRDSSAVRRKRSV</sequence>
<feature type="compositionally biased region" description="Basic and acidic residues" evidence="1">
    <location>
        <begin position="482"/>
        <end position="496"/>
    </location>
</feature>
<feature type="compositionally biased region" description="Low complexity" evidence="1">
    <location>
        <begin position="35"/>
        <end position="54"/>
    </location>
</feature>
<feature type="compositionally biased region" description="Polar residues" evidence="1">
    <location>
        <begin position="629"/>
        <end position="643"/>
    </location>
</feature>
<feature type="region of interest" description="Disordered" evidence="1">
    <location>
        <begin position="1099"/>
        <end position="1147"/>
    </location>
</feature>
<feature type="compositionally biased region" description="Polar residues" evidence="1">
    <location>
        <begin position="427"/>
        <end position="436"/>
    </location>
</feature>
<feature type="compositionally biased region" description="Basic residues" evidence="1">
    <location>
        <begin position="1030"/>
        <end position="1045"/>
    </location>
</feature>
<name>A0A0M9FQ25_LEPPY</name>
<feature type="region of interest" description="Disordered" evidence="1">
    <location>
        <begin position="166"/>
        <end position="185"/>
    </location>
</feature>